<sequence length="44" mass="5151">PYRSEAEKREAFTEWLHHYNHHRFHTAIGGPPASRVTNLSGQYT</sequence>
<reference evidence="1 2" key="1">
    <citation type="submission" date="2023-08" db="EMBL/GenBank/DDBJ databases">
        <authorList>
            <person name="Girao M."/>
            <person name="Carvalho M.F."/>
        </authorList>
    </citation>
    <scope>NUCLEOTIDE SEQUENCE [LARGE SCALE GENOMIC DNA]</scope>
    <source>
        <strain evidence="1 2">CT-R113</strain>
    </source>
</reference>
<accession>A0ABU7KIB3</accession>
<dbReference type="Proteomes" id="UP001356095">
    <property type="component" value="Unassembled WGS sequence"/>
</dbReference>
<protein>
    <submittedName>
        <fullName evidence="1">IS481 family transposase</fullName>
    </submittedName>
</protein>
<gene>
    <name evidence="1" type="ORF">Q8791_31550</name>
</gene>
<comment type="caution">
    <text evidence="1">The sequence shown here is derived from an EMBL/GenBank/DDBJ whole genome shotgun (WGS) entry which is preliminary data.</text>
</comment>
<name>A0ABU7KIB3_9ACTN</name>
<evidence type="ECO:0000313" key="2">
    <source>
        <dbReference type="Proteomes" id="UP001356095"/>
    </source>
</evidence>
<feature type="non-terminal residue" evidence="1">
    <location>
        <position position="1"/>
    </location>
</feature>
<evidence type="ECO:0000313" key="1">
    <source>
        <dbReference type="EMBL" id="MEE2041767.1"/>
    </source>
</evidence>
<dbReference type="EMBL" id="JAUZMY010000067">
    <property type="protein sequence ID" value="MEE2041767.1"/>
    <property type="molecule type" value="Genomic_DNA"/>
</dbReference>
<keyword evidence="2" id="KW-1185">Reference proteome</keyword>
<organism evidence="1 2">
    <name type="scientific">Nocardiopsis codii</name>
    <dbReference type="NCBI Taxonomy" id="3065942"/>
    <lineage>
        <taxon>Bacteria</taxon>
        <taxon>Bacillati</taxon>
        <taxon>Actinomycetota</taxon>
        <taxon>Actinomycetes</taxon>
        <taxon>Streptosporangiales</taxon>
        <taxon>Nocardiopsidaceae</taxon>
        <taxon>Nocardiopsis</taxon>
    </lineage>
</organism>
<proteinExistence type="predicted"/>